<sequence length="668" mass="78958">MIVPTSKTVYDYRQWPLYTKYSKLFEKFGYDAMAYQPMLFHMFIYFIFVFLASFLIWIAYMVDDKLSYNPIANNINSFFSFVPISNLRGIVWFTVLMFTIFFARFIGYQRKYYEYETGQKESVENYTVVIQNIPDTVGDNDIKEKIDEIFDSDQIVRYMRVMQPQSLKARRSLLDTKKEYNDVLLEFGENENSGTGYKILKYTMLLKFVQMFGYWRDVTYYNNKIKQLELKVDKQNQLKSKFDAAIVTMNTTEQAQKLIHKVNSNEFTTVKLHAIQAPPPDDIYMENLGYNPIENSFRYFISMTIVVFTSIIVFGLVCVFRYQSRDTAYGKDLFFTEQVKYYAIFLCTYITDWVFRPALYLAQSIEKHNSFRSREKAWMKKLYLYQVLNKLAVFYSRTCIELLQGEVSSFFEIYGFTTQWRTTSNSGGHDAIFYVTLVVFGYNVLDCIIFLFYWVFFRIIAVTQRDKIRAMKSLPIRYASKYVYLLLVITFILCFAHVQPIISLIILGYFPIQSLVNRWILLRISSQNIKTCCLVKEFENFIYFAVILSGACLCQSYAQLGNGLLWFFICLPILGITVFFVKQGMFDYLVKRADDSFRIILQYNNNKLNNKQIQFNQTDQWYEEYKAVVTEDEVSALRDSQLQMSVNQMSKSSRNVNNDKSIFLDDNE</sequence>
<dbReference type="Proteomes" id="UP001642409">
    <property type="component" value="Unassembled WGS sequence"/>
</dbReference>
<evidence type="ECO:0000313" key="7">
    <source>
        <dbReference type="Proteomes" id="UP001642409"/>
    </source>
</evidence>
<dbReference type="InterPro" id="IPR013760">
    <property type="entry name" value="Topo_IIA-like_dom_sf"/>
</dbReference>
<keyword evidence="7" id="KW-1185">Reference proteome</keyword>
<dbReference type="GO" id="GO:0005227">
    <property type="term" value="F:calcium-activated cation channel activity"/>
    <property type="evidence" value="ECO:0007669"/>
    <property type="project" value="InterPro"/>
</dbReference>
<dbReference type="InterPro" id="IPR027815">
    <property type="entry name" value="CSC1/OSCA1-like_cyt"/>
</dbReference>
<dbReference type="PANTHER" id="PTHR13018">
    <property type="entry name" value="PROBABLE MEMBRANE PROTEIN DUF221-RELATED"/>
    <property type="match status" value="1"/>
</dbReference>
<feature type="domain" description="CSC1/OSCA1-like 7TM region" evidence="3">
    <location>
        <begin position="356"/>
        <end position="553"/>
    </location>
</feature>
<feature type="compositionally biased region" description="Polar residues" evidence="1">
    <location>
        <begin position="648"/>
        <end position="660"/>
    </location>
</feature>
<organism evidence="5">
    <name type="scientific">Hexamita inflata</name>
    <dbReference type="NCBI Taxonomy" id="28002"/>
    <lineage>
        <taxon>Eukaryota</taxon>
        <taxon>Metamonada</taxon>
        <taxon>Diplomonadida</taxon>
        <taxon>Hexamitidae</taxon>
        <taxon>Hexamitinae</taxon>
        <taxon>Hexamita</taxon>
    </lineage>
</organism>
<evidence type="ECO:0000259" key="4">
    <source>
        <dbReference type="Pfam" id="PF14703"/>
    </source>
</evidence>
<evidence type="ECO:0000313" key="6">
    <source>
        <dbReference type="EMBL" id="CAL6049912.1"/>
    </source>
</evidence>
<dbReference type="InterPro" id="IPR045122">
    <property type="entry name" value="Csc1-like"/>
</dbReference>
<feature type="transmembrane region" description="Helical" evidence="2">
    <location>
        <begin position="89"/>
        <end position="107"/>
    </location>
</feature>
<dbReference type="EMBL" id="CAXDID020000182">
    <property type="protein sequence ID" value="CAL6049912.1"/>
    <property type="molecule type" value="Genomic_DNA"/>
</dbReference>
<feature type="transmembrane region" description="Helical" evidence="2">
    <location>
        <begin position="482"/>
        <end position="498"/>
    </location>
</feature>
<dbReference type="Pfam" id="PF14703">
    <property type="entry name" value="PHM7_cyt"/>
    <property type="match status" value="1"/>
</dbReference>
<evidence type="ECO:0000256" key="2">
    <source>
        <dbReference type="SAM" id="Phobius"/>
    </source>
</evidence>
<feature type="transmembrane region" description="Helical" evidence="2">
    <location>
        <begin position="431"/>
        <end position="461"/>
    </location>
</feature>
<feature type="transmembrane region" description="Helical" evidence="2">
    <location>
        <begin position="504"/>
        <end position="521"/>
    </location>
</feature>
<evidence type="ECO:0000313" key="5">
    <source>
        <dbReference type="EMBL" id="CAI9944910.1"/>
    </source>
</evidence>
<dbReference type="InterPro" id="IPR003864">
    <property type="entry name" value="CSC1/OSCA1-like_7TM"/>
</dbReference>
<feature type="domain" description="CSC1/OSCA1-like cytosolic" evidence="4">
    <location>
        <begin position="126"/>
        <end position="287"/>
    </location>
</feature>
<dbReference type="GO" id="GO:0003918">
    <property type="term" value="F:DNA topoisomerase type II (double strand cut, ATP-hydrolyzing) activity"/>
    <property type="evidence" value="ECO:0007669"/>
    <property type="project" value="InterPro"/>
</dbReference>
<dbReference type="EMBL" id="CATOUU010000735">
    <property type="protein sequence ID" value="CAI9944910.1"/>
    <property type="molecule type" value="Genomic_DNA"/>
</dbReference>
<feature type="transmembrane region" description="Helical" evidence="2">
    <location>
        <begin position="541"/>
        <end position="558"/>
    </location>
</feature>
<keyword evidence="2" id="KW-1133">Transmembrane helix</keyword>
<name>A0AA86PRC3_9EUKA</name>
<feature type="transmembrane region" description="Helical" evidence="2">
    <location>
        <begin position="564"/>
        <end position="581"/>
    </location>
</feature>
<dbReference type="SUPFAM" id="SSF56719">
    <property type="entry name" value="Type II DNA topoisomerase"/>
    <property type="match status" value="1"/>
</dbReference>
<keyword evidence="2" id="KW-0472">Membrane</keyword>
<evidence type="ECO:0000256" key="1">
    <source>
        <dbReference type="SAM" id="MobiDB-lite"/>
    </source>
</evidence>
<comment type="caution">
    <text evidence="5">The sequence shown here is derived from an EMBL/GenBank/DDBJ whole genome shotgun (WGS) entry which is preliminary data.</text>
</comment>
<dbReference type="GO" id="GO:0005524">
    <property type="term" value="F:ATP binding"/>
    <property type="evidence" value="ECO:0007669"/>
    <property type="project" value="InterPro"/>
</dbReference>
<dbReference type="PANTHER" id="PTHR13018:SF147">
    <property type="entry name" value="TRANSMEMBRANE PROTEIN"/>
    <property type="match status" value="1"/>
</dbReference>
<feature type="transmembrane region" description="Helical" evidence="2">
    <location>
        <begin position="39"/>
        <end position="60"/>
    </location>
</feature>
<dbReference type="GO" id="GO:0005886">
    <property type="term" value="C:plasma membrane"/>
    <property type="evidence" value="ECO:0007669"/>
    <property type="project" value="TreeGrafter"/>
</dbReference>
<feature type="region of interest" description="Disordered" evidence="1">
    <location>
        <begin position="648"/>
        <end position="668"/>
    </location>
</feature>
<reference evidence="5" key="1">
    <citation type="submission" date="2023-06" db="EMBL/GenBank/DDBJ databases">
        <authorList>
            <person name="Kurt Z."/>
        </authorList>
    </citation>
    <scope>NUCLEOTIDE SEQUENCE</scope>
</reference>
<reference evidence="6 7" key="2">
    <citation type="submission" date="2024-07" db="EMBL/GenBank/DDBJ databases">
        <authorList>
            <person name="Akdeniz Z."/>
        </authorList>
    </citation>
    <scope>NUCLEOTIDE SEQUENCE [LARGE SCALE GENOMIC DNA]</scope>
</reference>
<dbReference type="AlphaFoldDB" id="A0AA86PRC3"/>
<dbReference type="Pfam" id="PF02714">
    <property type="entry name" value="RSN1_7TM"/>
    <property type="match status" value="1"/>
</dbReference>
<feature type="transmembrane region" description="Helical" evidence="2">
    <location>
        <begin position="299"/>
        <end position="322"/>
    </location>
</feature>
<keyword evidence="2 5" id="KW-0812">Transmembrane</keyword>
<evidence type="ECO:0000259" key="3">
    <source>
        <dbReference type="Pfam" id="PF02714"/>
    </source>
</evidence>
<protein>
    <submittedName>
        <fullName evidence="5">Transmembrane domain-containing protein</fullName>
    </submittedName>
    <submittedName>
        <fullName evidence="6">Transmembrane_domain-containing protein</fullName>
    </submittedName>
</protein>
<accession>A0AA86PRC3</accession>
<gene>
    <name evidence="5" type="ORF">HINF_LOCUS32555</name>
    <name evidence="6" type="ORF">HINF_LOCUS43635</name>
</gene>
<proteinExistence type="predicted"/>